<dbReference type="Pfam" id="PF04297">
    <property type="entry name" value="UPF0122"/>
    <property type="match status" value="1"/>
</dbReference>
<keyword evidence="4" id="KW-0238">DNA-binding</keyword>
<dbReference type="Proteomes" id="UP000665020">
    <property type="component" value="Chromosome"/>
</dbReference>
<dbReference type="InterPro" id="IPR036388">
    <property type="entry name" value="WH-like_DNA-bd_sf"/>
</dbReference>
<dbReference type="SUPFAM" id="SSF88659">
    <property type="entry name" value="Sigma3 and sigma4 domains of RNA polymerase sigma factors"/>
    <property type="match status" value="1"/>
</dbReference>
<organism evidence="4 5">
    <name type="scientific">Iocasia fonsfrigidae</name>
    <dbReference type="NCBI Taxonomy" id="2682810"/>
    <lineage>
        <taxon>Bacteria</taxon>
        <taxon>Bacillati</taxon>
        <taxon>Bacillota</taxon>
        <taxon>Clostridia</taxon>
        <taxon>Halanaerobiales</taxon>
        <taxon>Halanaerobiaceae</taxon>
        <taxon>Iocasia</taxon>
    </lineage>
</organism>
<dbReference type="EMBL" id="CP046640">
    <property type="protein sequence ID" value="QTL98462.1"/>
    <property type="molecule type" value="Genomic_DNA"/>
</dbReference>
<dbReference type="Gene3D" id="1.10.10.10">
    <property type="entry name" value="Winged helix-like DNA-binding domain superfamily/Winged helix DNA-binding domain"/>
    <property type="match status" value="1"/>
</dbReference>
<comment type="function">
    <text evidence="2 3">Might take part in the signal recognition particle (SRP) pathway. This is inferred from the conservation of its genetic proximity to ftsY/ffh. May be a regulatory protein.</text>
</comment>
<evidence type="ECO:0000256" key="2">
    <source>
        <dbReference type="ARBA" id="ARBA00024764"/>
    </source>
</evidence>
<dbReference type="GO" id="GO:0003677">
    <property type="term" value="F:DNA binding"/>
    <property type="evidence" value="ECO:0007669"/>
    <property type="project" value="UniProtKB-KW"/>
</dbReference>
<dbReference type="PANTHER" id="PTHR40083:SF1">
    <property type="entry name" value="UPF0122 PROTEIN YLXM"/>
    <property type="match status" value="1"/>
</dbReference>
<protein>
    <recommendedName>
        <fullName evidence="3">UPF0122 protein GM661_11025</fullName>
    </recommendedName>
</protein>
<dbReference type="InterPro" id="IPR054831">
    <property type="entry name" value="UPF0122_fam_protein"/>
</dbReference>
<evidence type="ECO:0000313" key="5">
    <source>
        <dbReference type="Proteomes" id="UP000665020"/>
    </source>
</evidence>
<evidence type="ECO:0000256" key="1">
    <source>
        <dbReference type="ARBA" id="ARBA00008720"/>
    </source>
</evidence>
<dbReference type="KEGG" id="ifn:GM661_11025"/>
<name>A0A8A7KKT6_9FIRM</name>
<dbReference type="NCBIfam" id="NF045758">
    <property type="entry name" value="YlxM"/>
    <property type="match status" value="1"/>
</dbReference>
<dbReference type="InterPro" id="IPR013324">
    <property type="entry name" value="RNA_pol_sigma_r3/r4-like"/>
</dbReference>
<proteinExistence type="inferred from homology"/>
<dbReference type="PANTHER" id="PTHR40083">
    <property type="entry name" value="UPF0122 PROTEIN CBO2450/CLC_2298"/>
    <property type="match status" value="1"/>
</dbReference>
<evidence type="ECO:0000256" key="3">
    <source>
        <dbReference type="HAMAP-Rule" id="MF_00245"/>
    </source>
</evidence>
<reference evidence="4" key="1">
    <citation type="submission" date="2019-12" db="EMBL/GenBank/DDBJ databases">
        <authorList>
            <person name="zhang j."/>
            <person name="sun C.M."/>
        </authorList>
    </citation>
    <scope>NUCLEOTIDE SEQUENCE</scope>
    <source>
        <strain evidence="4">NS-1</strain>
    </source>
</reference>
<gene>
    <name evidence="4" type="ORF">GM661_11025</name>
</gene>
<dbReference type="AlphaFoldDB" id="A0A8A7KKT6"/>
<dbReference type="InterPro" id="IPR007394">
    <property type="entry name" value="UPF0122"/>
</dbReference>
<keyword evidence="5" id="KW-1185">Reference proteome</keyword>
<dbReference type="HAMAP" id="MF_00245">
    <property type="entry name" value="UPF0122"/>
    <property type="match status" value="1"/>
</dbReference>
<sequence length="113" mass="13312">MLEKVIEIGMLFDFYGKLLTDKQQEAMELYYFQDLSLAEIAERLDISRQGVYDHLHRAEEILRNYENKLALVNRYLKLKDEIDNLAAFISGLSLKSTVKKDLQEKIEEIKKDL</sequence>
<dbReference type="NCBIfam" id="NF001072">
    <property type="entry name" value="PRK00118.2-2"/>
    <property type="match status" value="1"/>
</dbReference>
<comment type="similarity">
    <text evidence="1 3">Belongs to the UPF0122 family.</text>
</comment>
<evidence type="ECO:0000313" key="4">
    <source>
        <dbReference type="EMBL" id="QTL98462.1"/>
    </source>
</evidence>
<accession>A0A8A7KKT6</accession>